<evidence type="ECO:0000313" key="3">
    <source>
        <dbReference type="Proteomes" id="UP001177744"/>
    </source>
</evidence>
<feature type="region of interest" description="Disordered" evidence="1">
    <location>
        <begin position="1"/>
        <end position="75"/>
    </location>
</feature>
<proteinExistence type="predicted"/>
<feature type="region of interest" description="Disordered" evidence="1">
    <location>
        <begin position="90"/>
        <end position="109"/>
    </location>
</feature>
<sequence>MAGERSSCGGSLSHHQLDIPQGLPDCERMQARLRNHPPPSNFVYRASKTGKEAGVEKRQLQGHAPGKQDSNLGHQIPFCYRSPPKVWAKPQQRVTDAGTLAKKRPRGKKTSSKLLFSLSSLHWHGASAFQLFFKAYSSEECELSPQLRAHRRPRL</sequence>
<evidence type="ECO:0000313" key="2">
    <source>
        <dbReference type="EMBL" id="KAK1332125.1"/>
    </source>
</evidence>
<keyword evidence="3" id="KW-1185">Reference proteome</keyword>
<feature type="compositionally biased region" description="Basic and acidic residues" evidence="1">
    <location>
        <begin position="49"/>
        <end position="59"/>
    </location>
</feature>
<name>A0AA40HIZ9_CNENI</name>
<gene>
    <name evidence="2" type="ORF">QTO34_007811</name>
</gene>
<protein>
    <submittedName>
        <fullName evidence="2">Uncharacterized protein</fullName>
    </submittedName>
</protein>
<dbReference type="AlphaFoldDB" id="A0AA40HIZ9"/>
<reference evidence="2" key="1">
    <citation type="submission" date="2023-06" db="EMBL/GenBank/DDBJ databases">
        <title>Reference genome for the Northern bat (Eptesicus nilssonii), a most northern bat species.</title>
        <authorList>
            <person name="Laine V.N."/>
            <person name="Pulliainen A.T."/>
            <person name="Lilley T.M."/>
        </authorList>
    </citation>
    <scope>NUCLEOTIDE SEQUENCE</scope>
    <source>
        <strain evidence="2">BLF_Eptnil</strain>
        <tissue evidence="2">Kidney</tissue>
    </source>
</reference>
<organism evidence="2 3">
    <name type="scientific">Cnephaeus nilssonii</name>
    <name type="common">Northern bat</name>
    <name type="synonym">Eptesicus nilssonii</name>
    <dbReference type="NCBI Taxonomy" id="3371016"/>
    <lineage>
        <taxon>Eukaryota</taxon>
        <taxon>Metazoa</taxon>
        <taxon>Chordata</taxon>
        <taxon>Craniata</taxon>
        <taxon>Vertebrata</taxon>
        <taxon>Euteleostomi</taxon>
        <taxon>Mammalia</taxon>
        <taxon>Eutheria</taxon>
        <taxon>Laurasiatheria</taxon>
        <taxon>Chiroptera</taxon>
        <taxon>Yangochiroptera</taxon>
        <taxon>Vespertilionidae</taxon>
        <taxon>Cnephaeus</taxon>
    </lineage>
</organism>
<dbReference type="Proteomes" id="UP001177744">
    <property type="component" value="Unassembled WGS sequence"/>
</dbReference>
<evidence type="ECO:0000256" key="1">
    <source>
        <dbReference type="SAM" id="MobiDB-lite"/>
    </source>
</evidence>
<accession>A0AA40HIZ9</accession>
<comment type="caution">
    <text evidence="2">The sequence shown here is derived from an EMBL/GenBank/DDBJ whole genome shotgun (WGS) entry which is preliminary data.</text>
</comment>
<dbReference type="EMBL" id="JAULJE010000019">
    <property type="protein sequence ID" value="KAK1332125.1"/>
    <property type="molecule type" value="Genomic_DNA"/>
</dbReference>